<name>A0A2H4P7F6_9CAUD</name>
<sequence length="724" mass="82115">MIDLTGVTHHPAIEEIVNVLCNRTQNTDRGFFRVEAAYFLAKMASSMGATIVTKDRGDIPVNIYALALATSGYGKGHSVNIVETEFMKGFKKRFMEDTMPVIAEANLWKIANERAAKQGTDQQEEFDKLEGEYRRAGAFPFTFDSGTPPAVKQLRHKLLLATCGSINLQIDEIGSNLINSAEVLNLFLELYDQGMAKQKLTKNTAESVRGEELDGKTPTNMLLFGTPSKLLDGGITEDLFYGFLDTGYARRCLFGIGQQIKKAHNSQTPEEIYRKLTAPGNTAAVSQWANHFHSLADGTKYGWRMVVEDDVGIALIAYKSHCEHLADQMADHEDIRKAEISHRYFKALKLAGALAFVDESIEVEMDHLKQAILLVEESGEAFQSILNREKTYVKLAKYIASVGTEVTHADLLEALPFYKSGNAARNELMTLATAWGYKQHIIIKKTFNDGIEFFKGETLKETNLDEMIVSYSEGWAYDYVTERVPFDQLSTLTQAMQANGDPMHWANHAFKRGHRAEENVIAGFNMIVIDVDGGVGLETCHELMKDYKFMTYTTKRHTLEENRFRLIIPMNYELELDSEEYKEFMNNVMQWLPFTTDESANQRAKKWETFDKQDGNQHYFINTEGSLLDVRDFIPRTTKNEQFQQSMQKVENLDNLERWFAQRIATGNRNNHMIKYALALVDSGMDFTAVSSQVHAFNKKLNNPLDSDELNTTVLVTAAKRYTR</sequence>
<protein>
    <recommendedName>
        <fullName evidence="1">Primase C-terminal 1 domain-containing protein</fullName>
    </recommendedName>
</protein>
<feature type="domain" description="Primase C-terminal 1" evidence="1">
    <location>
        <begin position="661"/>
        <end position="714"/>
    </location>
</feature>
<gene>
    <name evidence="2" type="ORF">CNR35_00012</name>
</gene>
<reference evidence="3" key="1">
    <citation type="submission" date="2017-09" db="EMBL/GenBank/DDBJ databases">
        <authorList>
            <person name="Djurhuus A.M."/>
            <person name="Carstens A.B."/>
            <person name="Hansen L.H."/>
        </authorList>
    </citation>
    <scope>NUCLEOTIDE SEQUENCE [LARGE SCALE GENOMIC DNA]</scope>
</reference>
<proteinExistence type="predicted"/>
<dbReference type="EMBL" id="MG018928">
    <property type="protein sequence ID" value="ATW58108.1"/>
    <property type="molecule type" value="Genomic_DNA"/>
</dbReference>
<evidence type="ECO:0000313" key="2">
    <source>
        <dbReference type="EMBL" id="ATW58108.1"/>
    </source>
</evidence>
<keyword evidence="3" id="KW-1185">Reference proteome</keyword>
<dbReference type="Pfam" id="PF08708">
    <property type="entry name" value="PriCT_1"/>
    <property type="match status" value="1"/>
</dbReference>
<dbReference type="Proteomes" id="UP000240688">
    <property type="component" value="Segment"/>
</dbReference>
<organism evidence="2 3">
    <name type="scientific">Pseudomonas phage inbricus</name>
    <dbReference type="NCBI Taxonomy" id="2048976"/>
    <lineage>
        <taxon>Viruses</taxon>
        <taxon>Duplodnaviria</taxon>
        <taxon>Heunggongvirae</taxon>
        <taxon>Uroviricota</taxon>
        <taxon>Caudoviricetes</taxon>
        <taxon>Schitoviridae</taxon>
        <taxon>Rothmandenesvirinae</taxon>
        <taxon>Inbricusvirus</taxon>
        <taxon>Inbricusvirus inbricus</taxon>
    </lineage>
</organism>
<dbReference type="InterPro" id="IPR014820">
    <property type="entry name" value="PriCT_1"/>
</dbReference>
<evidence type="ECO:0000313" key="3">
    <source>
        <dbReference type="Proteomes" id="UP000240688"/>
    </source>
</evidence>
<evidence type="ECO:0000259" key="1">
    <source>
        <dbReference type="Pfam" id="PF08708"/>
    </source>
</evidence>
<accession>A0A2H4P7F6</accession>